<gene>
    <name evidence="2" type="ORF">JG687_00016787</name>
</gene>
<dbReference type="EMBL" id="JAENGZ010001769">
    <property type="protein sequence ID" value="KAG6946305.1"/>
    <property type="molecule type" value="Genomic_DNA"/>
</dbReference>
<dbReference type="Proteomes" id="UP000688947">
    <property type="component" value="Unassembled WGS sequence"/>
</dbReference>
<proteinExistence type="predicted"/>
<protein>
    <submittedName>
        <fullName evidence="2">Uncharacterized protein</fullName>
    </submittedName>
</protein>
<evidence type="ECO:0000256" key="1">
    <source>
        <dbReference type="SAM" id="MobiDB-lite"/>
    </source>
</evidence>
<feature type="compositionally biased region" description="Basic residues" evidence="1">
    <location>
        <begin position="1"/>
        <end position="11"/>
    </location>
</feature>
<sequence length="97" mass="10752">MIHGSLQKRARAALQNPSESSADEPDPAAAESRETGEGPSDSSEQEATAPYSIIPWPSTQPLSGAPTSSQTPRERRRRRYVWQTRFGALAKHKLWVH</sequence>
<feature type="compositionally biased region" description="Polar residues" evidence="1">
    <location>
        <begin position="57"/>
        <end position="71"/>
    </location>
</feature>
<accession>A0A8T1TU63</accession>
<dbReference type="AlphaFoldDB" id="A0A8T1TU63"/>
<name>A0A8T1TU63_9STRA</name>
<comment type="caution">
    <text evidence="2">The sequence shown here is derived from an EMBL/GenBank/DDBJ whole genome shotgun (WGS) entry which is preliminary data.</text>
</comment>
<organism evidence="2 3">
    <name type="scientific">Phytophthora cactorum</name>
    <dbReference type="NCBI Taxonomy" id="29920"/>
    <lineage>
        <taxon>Eukaryota</taxon>
        <taxon>Sar</taxon>
        <taxon>Stramenopiles</taxon>
        <taxon>Oomycota</taxon>
        <taxon>Peronosporomycetes</taxon>
        <taxon>Peronosporales</taxon>
        <taxon>Peronosporaceae</taxon>
        <taxon>Phytophthora</taxon>
    </lineage>
</organism>
<evidence type="ECO:0000313" key="3">
    <source>
        <dbReference type="Proteomes" id="UP000688947"/>
    </source>
</evidence>
<feature type="region of interest" description="Disordered" evidence="1">
    <location>
        <begin position="1"/>
        <end position="78"/>
    </location>
</feature>
<reference evidence="2" key="1">
    <citation type="submission" date="2021-01" db="EMBL/GenBank/DDBJ databases">
        <title>Phytophthora aleatoria, a newly-described species from Pinus radiata is distinct from Phytophthora cactorum isolates based on comparative genomics.</title>
        <authorList>
            <person name="Mcdougal R."/>
            <person name="Panda P."/>
            <person name="Williams N."/>
            <person name="Studholme D.J."/>
        </authorList>
    </citation>
    <scope>NUCLEOTIDE SEQUENCE</scope>
    <source>
        <strain evidence="2">NZFS 3830</strain>
    </source>
</reference>
<evidence type="ECO:0000313" key="2">
    <source>
        <dbReference type="EMBL" id="KAG6946305.1"/>
    </source>
</evidence>